<reference evidence="2" key="1">
    <citation type="submission" date="2025-08" db="UniProtKB">
        <authorList>
            <consortium name="RefSeq"/>
        </authorList>
    </citation>
    <scope>IDENTIFICATION</scope>
</reference>
<keyword evidence="1" id="KW-0472">Membrane</keyword>
<feature type="transmembrane region" description="Helical" evidence="1">
    <location>
        <begin position="12"/>
        <end position="29"/>
    </location>
</feature>
<keyword evidence="1" id="KW-0812">Transmembrane</keyword>
<evidence type="ECO:0000313" key="2">
    <source>
        <dbReference type="RefSeq" id="XP_016453797.1"/>
    </source>
</evidence>
<sequence length="81" mass="8902">MNVGPSGFNNAPVTRALVIACTLFTIIFGTQGRANQLGWSYQVFLLFSFVLSLLLAVLALQLIKGRQLGGKALQMPVRRFF</sequence>
<proteinExistence type="predicted"/>
<organism evidence="2">
    <name type="scientific">Nicotiana tabacum</name>
    <name type="common">Common tobacco</name>
    <dbReference type="NCBI Taxonomy" id="4097"/>
    <lineage>
        <taxon>Eukaryota</taxon>
        <taxon>Viridiplantae</taxon>
        <taxon>Streptophyta</taxon>
        <taxon>Embryophyta</taxon>
        <taxon>Tracheophyta</taxon>
        <taxon>Spermatophyta</taxon>
        <taxon>Magnoliopsida</taxon>
        <taxon>eudicotyledons</taxon>
        <taxon>Gunneridae</taxon>
        <taxon>Pentapetalae</taxon>
        <taxon>asterids</taxon>
        <taxon>lamiids</taxon>
        <taxon>Solanales</taxon>
        <taxon>Solanaceae</taxon>
        <taxon>Nicotianoideae</taxon>
        <taxon>Nicotianeae</taxon>
        <taxon>Nicotiana</taxon>
    </lineage>
</organism>
<gene>
    <name evidence="2" type="primary">LOC107778111</name>
</gene>
<feature type="transmembrane region" description="Helical" evidence="1">
    <location>
        <begin position="41"/>
        <end position="63"/>
    </location>
</feature>
<evidence type="ECO:0000256" key="1">
    <source>
        <dbReference type="SAM" id="Phobius"/>
    </source>
</evidence>
<dbReference type="OrthoDB" id="272778at2759"/>
<dbReference type="AlphaFoldDB" id="A0A1S3YP60"/>
<protein>
    <submittedName>
        <fullName evidence="2">Rhomboid-like protein 18 isoform X2</fullName>
    </submittedName>
</protein>
<name>A0A1S3YP60_TOBAC</name>
<accession>A0A1S3YP60</accession>
<keyword evidence="1" id="KW-1133">Transmembrane helix</keyword>
<dbReference type="RefSeq" id="XP_016453797.1">
    <property type="nucleotide sequence ID" value="XM_016598311.1"/>
</dbReference>